<evidence type="ECO:0000313" key="6">
    <source>
        <dbReference type="Proteomes" id="UP001379949"/>
    </source>
</evidence>
<keyword evidence="3 4" id="KW-0456">Lyase</keyword>
<keyword evidence="6" id="KW-1185">Reference proteome</keyword>
<organism evidence="5 6">
    <name type="scientific">Marinomonas arenicola</name>
    <dbReference type="NCBI Taxonomy" id="569601"/>
    <lineage>
        <taxon>Bacteria</taxon>
        <taxon>Pseudomonadati</taxon>
        <taxon>Pseudomonadota</taxon>
        <taxon>Gammaproteobacteria</taxon>
        <taxon>Oceanospirillales</taxon>
        <taxon>Oceanospirillaceae</taxon>
        <taxon>Marinomonas</taxon>
    </lineage>
</organism>
<dbReference type="GO" id="GO:0008124">
    <property type="term" value="F:4-alpha-hydroxytetrahydrobiopterin dehydratase activity"/>
    <property type="evidence" value="ECO:0007669"/>
    <property type="project" value="UniProtKB-EC"/>
</dbReference>
<gene>
    <name evidence="5" type="ORF">V6242_05150</name>
</gene>
<dbReference type="Proteomes" id="UP001379949">
    <property type="component" value="Unassembled WGS sequence"/>
</dbReference>
<accession>A0ABU9G4I6</accession>
<dbReference type="PANTHER" id="PTHR12599:SF0">
    <property type="entry name" value="PTERIN-4-ALPHA-CARBINOLAMINE DEHYDRATASE"/>
    <property type="match status" value="1"/>
</dbReference>
<dbReference type="HAMAP" id="MF_00434">
    <property type="entry name" value="Pterin_4_alpha"/>
    <property type="match status" value="1"/>
</dbReference>
<dbReference type="CDD" id="cd00914">
    <property type="entry name" value="PCD_DCoH_subfamily_b"/>
    <property type="match status" value="1"/>
</dbReference>
<evidence type="ECO:0000256" key="2">
    <source>
        <dbReference type="ARBA" id="ARBA00006472"/>
    </source>
</evidence>
<comment type="caution">
    <text evidence="5">The sequence shown here is derived from an EMBL/GenBank/DDBJ whole genome shotgun (WGS) entry which is preliminary data.</text>
</comment>
<dbReference type="RefSeq" id="WP_133002436.1">
    <property type="nucleotide sequence ID" value="NZ_BAAAFB010000002.1"/>
</dbReference>
<dbReference type="EC" id="4.2.1.96" evidence="4"/>
<dbReference type="Pfam" id="PF01329">
    <property type="entry name" value="Pterin_4a"/>
    <property type="match status" value="1"/>
</dbReference>
<name>A0ABU9G4I6_9GAMM</name>
<dbReference type="NCBIfam" id="NF002018">
    <property type="entry name" value="PRK00823.1-3"/>
    <property type="match status" value="1"/>
</dbReference>
<dbReference type="Gene3D" id="3.30.1360.20">
    <property type="entry name" value="Transcriptional coactivator/pterin dehydratase"/>
    <property type="match status" value="1"/>
</dbReference>
<dbReference type="EMBL" id="JBAKAR010000002">
    <property type="protein sequence ID" value="MEL0612524.1"/>
    <property type="molecule type" value="Genomic_DNA"/>
</dbReference>
<evidence type="ECO:0000256" key="4">
    <source>
        <dbReference type="HAMAP-Rule" id="MF_00434"/>
    </source>
</evidence>
<dbReference type="InterPro" id="IPR001533">
    <property type="entry name" value="Pterin_deHydtase"/>
</dbReference>
<evidence type="ECO:0000256" key="3">
    <source>
        <dbReference type="ARBA" id="ARBA00023239"/>
    </source>
</evidence>
<comment type="catalytic activity">
    <reaction evidence="1 4">
        <text>(4aS,6R)-4a-hydroxy-L-erythro-5,6,7,8-tetrahydrobiopterin = (6R)-L-erythro-6,7-dihydrobiopterin + H2O</text>
        <dbReference type="Rhea" id="RHEA:11920"/>
        <dbReference type="ChEBI" id="CHEBI:15377"/>
        <dbReference type="ChEBI" id="CHEBI:15642"/>
        <dbReference type="ChEBI" id="CHEBI:43120"/>
        <dbReference type="EC" id="4.2.1.96"/>
    </reaction>
</comment>
<reference evidence="5 6" key="1">
    <citation type="submission" date="2024-02" db="EMBL/GenBank/DDBJ databases">
        <title>Bacteria isolated from the canopy kelp, Nereocystis luetkeana.</title>
        <authorList>
            <person name="Pfister C.A."/>
            <person name="Younker I.T."/>
            <person name="Light S.H."/>
        </authorList>
    </citation>
    <scope>NUCLEOTIDE SEQUENCE [LARGE SCALE GENOMIC DNA]</scope>
    <source>
        <strain evidence="5 6">TI.4.07</strain>
    </source>
</reference>
<dbReference type="SUPFAM" id="SSF55248">
    <property type="entry name" value="PCD-like"/>
    <property type="match status" value="1"/>
</dbReference>
<comment type="similarity">
    <text evidence="2 4">Belongs to the pterin-4-alpha-carbinolamine dehydratase family.</text>
</comment>
<protein>
    <recommendedName>
        <fullName evidence="4">Putative pterin-4-alpha-carbinolamine dehydratase</fullName>
        <shortName evidence="4">PHS</shortName>
        <ecNumber evidence="4">4.2.1.96</ecNumber>
    </recommendedName>
    <alternativeName>
        <fullName evidence="4">4-alpha-hydroxy-tetrahydropterin dehydratase</fullName>
    </alternativeName>
    <alternativeName>
        <fullName evidence="4">Pterin carbinolamine dehydratase</fullName>
        <shortName evidence="4">PCD</shortName>
    </alternativeName>
</protein>
<evidence type="ECO:0000256" key="1">
    <source>
        <dbReference type="ARBA" id="ARBA00001554"/>
    </source>
</evidence>
<proteinExistence type="inferred from homology"/>
<evidence type="ECO:0000313" key="5">
    <source>
        <dbReference type="EMBL" id="MEL0612524.1"/>
    </source>
</evidence>
<dbReference type="PANTHER" id="PTHR12599">
    <property type="entry name" value="PTERIN-4-ALPHA-CARBINOLAMINE DEHYDRATASE"/>
    <property type="match status" value="1"/>
</dbReference>
<dbReference type="InterPro" id="IPR036428">
    <property type="entry name" value="PCD_sf"/>
</dbReference>
<sequence length="100" mass="11404">MTAHKLSELGVSNALKSLNSETVSPWVIEDGKLTKLFQFKDFQHAFGFMTMSALYVEKKNHHPEWSNTYNKVKVQLITHDVGGVSEKDFDLAKRMDRFAG</sequence>